<keyword evidence="3" id="KW-1003">Cell membrane</keyword>
<dbReference type="EMBL" id="CAWUFR010000029">
    <property type="protein sequence ID" value="CAK6957443.1"/>
    <property type="molecule type" value="Genomic_DNA"/>
</dbReference>
<dbReference type="Gene3D" id="3.40.50.11530">
    <property type="match status" value="1"/>
</dbReference>
<dbReference type="AlphaFoldDB" id="A0AAV1NEH0"/>
<feature type="region of interest" description="Disordered" evidence="11">
    <location>
        <begin position="575"/>
        <end position="599"/>
    </location>
</feature>
<name>A0AAV1NEH0_SCOSC</name>
<dbReference type="InterPro" id="IPR039465">
    <property type="entry name" value="IL-17_rcpt-like"/>
</dbReference>
<keyword evidence="10" id="KW-0395">Inflammatory response</keyword>
<comment type="subcellular location">
    <subcellularLocation>
        <location evidence="1">Cell membrane</location>
        <topology evidence="1">Single-pass membrane protein</topology>
    </subcellularLocation>
    <subcellularLocation>
        <location evidence="2">Membrane</location>
        <topology evidence="2">Single-pass type I membrane protein</topology>
    </subcellularLocation>
</comment>
<feature type="transmembrane region" description="Helical" evidence="12">
    <location>
        <begin position="450"/>
        <end position="471"/>
    </location>
</feature>
<gene>
    <name evidence="16" type="ORF">FSCOSCO3_A020202</name>
</gene>
<dbReference type="GO" id="GO:0006954">
    <property type="term" value="P:inflammatory response"/>
    <property type="evidence" value="ECO:0007669"/>
    <property type="project" value="UniProtKB-KW"/>
</dbReference>
<dbReference type="InterPro" id="IPR027841">
    <property type="entry name" value="IL-17_rcpt_C/E_N"/>
</dbReference>
<dbReference type="GO" id="GO:0005886">
    <property type="term" value="C:plasma membrane"/>
    <property type="evidence" value="ECO:0007669"/>
    <property type="project" value="UniProtKB-SubCell"/>
</dbReference>
<feature type="domain" description="SEFIR" evidence="14">
    <location>
        <begin position="488"/>
        <end position="700"/>
    </location>
</feature>
<protein>
    <submittedName>
        <fullName evidence="16">Uncharacterized protein LOC121896155 isoform X2</fullName>
    </submittedName>
</protein>
<evidence type="ECO:0000256" key="2">
    <source>
        <dbReference type="ARBA" id="ARBA00004479"/>
    </source>
</evidence>
<evidence type="ECO:0000256" key="12">
    <source>
        <dbReference type="SAM" id="Phobius"/>
    </source>
</evidence>
<evidence type="ECO:0000256" key="8">
    <source>
        <dbReference type="ARBA" id="ARBA00023170"/>
    </source>
</evidence>
<keyword evidence="5 13" id="KW-0732">Signal</keyword>
<dbReference type="Proteomes" id="UP001314229">
    <property type="component" value="Unassembled WGS sequence"/>
</dbReference>
<evidence type="ECO:0000256" key="6">
    <source>
        <dbReference type="ARBA" id="ARBA00022989"/>
    </source>
</evidence>
<evidence type="ECO:0000313" key="16">
    <source>
        <dbReference type="EMBL" id="CAK6957443.1"/>
    </source>
</evidence>
<organism evidence="16 17">
    <name type="scientific">Scomber scombrus</name>
    <name type="common">Atlantic mackerel</name>
    <name type="synonym">Scomber vernalis</name>
    <dbReference type="NCBI Taxonomy" id="13677"/>
    <lineage>
        <taxon>Eukaryota</taxon>
        <taxon>Metazoa</taxon>
        <taxon>Chordata</taxon>
        <taxon>Craniata</taxon>
        <taxon>Vertebrata</taxon>
        <taxon>Euteleostomi</taxon>
        <taxon>Actinopterygii</taxon>
        <taxon>Neopterygii</taxon>
        <taxon>Teleostei</taxon>
        <taxon>Neoteleostei</taxon>
        <taxon>Acanthomorphata</taxon>
        <taxon>Pelagiaria</taxon>
        <taxon>Scombriformes</taxon>
        <taxon>Scombridae</taxon>
        <taxon>Scomber</taxon>
    </lineage>
</organism>
<keyword evidence="8" id="KW-0675">Receptor</keyword>
<dbReference type="PANTHER" id="PTHR15583:SF21">
    <property type="entry name" value="INTERLEUKIN-17 RECEPTOR E-LIKE"/>
    <property type="match status" value="1"/>
</dbReference>
<keyword evidence="7 12" id="KW-0472">Membrane</keyword>
<sequence>MEKMRLDTALAFLTLVVSPLLLECATTTCRMVNQSDDVKEERFTSVKSSGSGGFFYMCVTVRVWIKADDFNKDPKIEIFSSNGKQIIRPTMGKRKNEKKLRLKRNTDENQVVCKGGDTMHLPHNNTSFVLWELVHDCINASAKSTVNVSYSIGSDINSYVHSVPGTIQEFQLSVNSSSKVINVTMGPGERKVYTRWCYKNGNSCLGGTDSLQVTIDPSQSRSTVFNMSYLLPCLCVQAYYTHIDARRHTKCLFENENLTDVQDVWASSTLTLEQSSITWSSLCSGIYQKISASLCWKQYEHLCTPVLNSTLNGEDDEDNNLKYNTSVVDTHPQMCVQLSLQGSHHLYCPFTADRSSWEVYIGLDKQSVSVYLTSSVPAIFSAQLCLLNERGCTPTAQVYSVGMKGNTSDITRLSVPLPYPAEKQCVQVWQSDPARLGTRILCPDYTHYRYGMYAVACLCFVVFVTFLGIFIHRLTKSGAAGWLYIQKPVLLVCSSEQSAHAAAVCALASVLQEELSATVHMALCAQSSQRQAGAGTGVADLGPLPWLYGQWEVIRKAQGKVLIIWSPEAKQTYEKWREERSNTGKNDRKKEEDSKAKVREEVEEDSKLNGRRKCKKGKTDCVKLCDDYDVYSQNKPSAVIAPVFTATLACLEGTLQECKDQGVAFVYFQGLGHNKDIPKAFRGVPRYCLPQDFRGLIQELGGMTRQTKTGKFRWRCWPRLLSKVMSVWLARQLAHRLQTLLPQVQGKKKQGLSVTSTQTVMSGSVQEHEPLHGSLWRAEQL</sequence>
<dbReference type="PANTHER" id="PTHR15583">
    <property type="entry name" value="INTERLEUKIN-17 RECEPTOR"/>
    <property type="match status" value="1"/>
</dbReference>
<keyword evidence="9" id="KW-0325">Glycoprotein</keyword>
<evidence type="ECO:0000256" key="5">
    <source>
        <dbReference type="ARBA" id="ARBA00022729"/>
    </source>
</evidence>
<evidence type="ECO:0000313" key="17">
    <source>
        <dbReference type="Proteomes" id="UP001314229"/>
    </source>
</evidence>
<keyword evidence="4 12" id="KW-0812">Transmembrane</keyword>
<feature type="signal peptide" evidence="13">
    <location>
        <begin position="1"/>
        <end position="24"/>
    </location>
</feature>
<evidence type="ECO:0000256" key="1">
    <source>
        <dbReference type="ARBA" id="ARBA00004162"/>
    </source>
</evidence>
<evidence type="ECO:0000256" key="10">
    <source>
        <dbReference type="ARBA" id="ARBA00023198"/>
    </source>
</evidence>
<proteinExistence type="predicted"/>
<dbReference type="InterPro" id="IPR013568">
    <property type="entry name" value="SEFIR_dom"/>
</dbReference>
<dbReference type="Pfam" id="PF08357">
    <property type="entry name" value="SEFIR"/>
    <property type="match status" value="1"/>
</dbReference>
<evidence type="ECO:0000256" key="4">
    <source>
        <dbReference type="ARBA" id="ARBA00022692"/>
    </source>
</evidence>
<comment type="caution">
    <text evidence="16">The sequence shown here is derived from an EMBL/GenBank/DDBJ whole genome shotgun (WGS) entry which is preliminary data.</text>
</comment>
<evidence type="ECO:0000256" key="3">
    <source>
        <dbReference type="ARBA" id="ARBA00022475"/>
    </source>
</evidence>
<dbReference type="Pfam" id="PF15037">
    <property type="entry name" value="IL17_R_N"/>
    <property type="match status" value="1"/>
</dbReference>
<dbReference type="GO" id="GO:0030368">
    <property type="term" value="F:interleukin-17 receptor activity"/>
    <property type="evidence" value="ECO:0007669"/>
    <property type="project" value="InterPro"/>
</dbReference>
<keyword evidence="6 12" id="KW-1133">Transmembrane helix</keyword>
<evidence type="ECO:0000256" key="9">
    <source>
        <dbReference type="ARBA" id="ARBA00023180"/>
    </source>
</evidence>
<evidence type="ECO:0000259" key="14">
    <source>
        <dbReference type="Pfam" id="PF08357"/>
    </source>
</evidence>
<keyword evidence="17" id="KW-1185">Reference proteome</keyword>
<feature type="domain" description="Interleukin-17 receptor C/E N-terminal" evidence="15">
    <location>
        <begin position="220"/>
        <end position="434"/>
    </location>
</feature>
<feature type="chain" id="PRO_5043897943" evidence="13">
    <location>
        <begin position="25"/>
        <end position="781"/>
    </location>
</feature>
<evidence type="ECO:0000256" key="7">
    <source>
        <dbReference type="ARBA" id="ARBA00023136"/>
    </source>
</evidence>
<evidence type="ECO:0000259" key="15">
    <source>
        <dbReference type="Pfam" id="PF15037"/>
    </source>
</evidence>
<accession>A0AAV1NEH0</accession>
<reference evidence="16 17" key="1">
    <citation type="submission" date="2024-01" db="EMBL/GenBank/DDBJ databases">
        <authorList>
            <person name="Alioto T."/>
            <person name="Alioto T."/>
            <person name="Gomez Garrido J."/>
        </authorList>
    </citation>
    <scope>NUCLEOTIDE SEQUENCE [LARGE SCALE GENOMIC DNA]</scope>
</reference>
<evidence type="ECO:0000256" key="13">
    <source>
        <dbReference type="SAM" id="SignalP"/>
    </source>
</evidence>
<evidence type="ECO:0000256" key="11">
    <source>
        <dbReference type="SAM" id="MobiDB-lite"/>
    </source>
</evidence>